<evidence type="ECO:0000256" key="2">
    <source>
        <dbReference type="ARBA" id="ARBA00022679"/>
    </source>
</evidence>
<dbReference type="Pfam" id="PF00294">
    <property type="entry name" value="PfkB"/>
    <property type="match status" value="1"/>
</dbReference>
<evidence type="ECO:0000259" key="4">
    <source>
        <dbReference type="Pfam" id="PF00294"/>
    </source>
</evidence>
<organism evidence="5 6">
    <name type="scientific">Streptomyces lomondensis</name>
    <dbReference type="NCBI Taxonomy" id="68229"/>
    <lineage>
        <taxon>Bacteria</taxon>
        <taxon>Bacillati</taxon>
        <taxon>Actinomycetota</taxon>
        <taxon>Actinomycetes</taxon>
        <taxon>Kitasatosporales</taxon>
        <taxon>Streptomycetaceae</taxon>
        <taxon>Streptomyces</taxon>
    </lineage>
</organism>
<evidence type="ECO:0000256" key="1">
    <source>
        <dbReference type="ARBA" id="ARBA00010688"/>
    </source>
</evidence>
<dbReference type="PROSITE" id="PS00584">
    <property type="entry name" value="PFKB_KINASES_2"/>
    <property type="match status" value="1"/>
</dbReference>
<reference evidence="6" key="1">
    <citation type="journal article" date="2019" name="Int. J. Syst. Evol. Microbiol.">
        <title>The Global Catalogue of Microorganisms (GCM) 10K type strain sequencing project: providing services to taxonomists for standard genome sequencing and annotation.</title>
        <authorList>
            <consortium name="The Broad Institute Genomics Platform"/>
            <consortium name="The Broad Institute Genome Sequencing Center for Infectious Disease"/>
            <person name="Wu L."/>
            <person name="Ma J."/>
        </authorList>
    </citation>
    <scope>NUCLEOTIDE SEQUENCE [LARGE SCALE GENOMIC DNA]</scope>
    <source>
        <strain evidence="6">JCM 4866</strain>
    </source>
</reference>
<dbReference type="PANTHER" id="PTHR43085:SF46">
    <property type="entry name" value="ADENOSINE KINASE"/>
    <property type="match status" value="1"/>
</dbReference>
<dbReference type="InterPro" id="IPR029056">
    <property type="entry name" value="Ribokinase-like"/>
</dbReference>
<evidence type="ECO:0000313" key="5">
    <source>
        <dbReference type="EMBL" id="GGW97328.1"/>
    </source>
</evidence>
<dbReference type="Proteomes" id="UP000617743">
    <property type="component" value="Unassembled WGS sequence"/>
</dbReference>
<dbReference type="InterPro" id="IPR011611">
    <property type="entry name" value="PfkB_dom"/>
</dbReference>
<dbReference type="SUPFAM" id="SSF53613">
    <property type="entry name" value="Ribokinase-like"/>
    <property type="match status" value="1"/>
</dbReference>
<dbReference type="GO" id="GO:0016301">
    <property type="term" value="F:kinase activity"/>
    <property type="evidence" value="ECO:0007669"/>
    <property type="project" value="UniProtKB-KW"/>
</dbReference>
<keyword evidence="3 5" id="KW-0418">Kinase</keyword>
<comment type="caution">
    <text evidence="5">The sequence shown here is derived from an EMBL/GenBank/DDBJ whole genome shotgun (WGS) entry which is preliminary data.</text>
</comment>
<comment type="similarity">
    <text evidence="1">Belongs to the carbohydrate kinase PfkB family.</text>
</comment>
<dbReference type="EMBL" id="BMWC01000003">
    <property type="protein sequence ID" value="GGW97328.1"/>
    <property type="molecule type" value="Genomic_DNA"/>
</dbReference>
<protein>
    <submittedName>
        <fullName evidence="5">Kinase</fullName>
    </submittedName>
</protein>
<feature type="domain" description="Carbohydrate kinase PfkB" evidence="4">
    <location>
        <begin position="32"/>
        <end position="295"/>
    </location>
</feature>
<proteinExistence type="inferred from homology"/>
<keyword evidence="2" id="KW-0808">Transferase</keyword>
<name>A0ABQ2X3I2_9ACTN</name>
<gene>
    <name evidence="5" type="ORF">GCM10010383_29010</name>
</gene>
<dbReference type="InterPro" id="IPR002173">
    <property type="entry name" value="Carboh/pur_kinase_PfkB_CS"/>
</dbReference>
<dbReference type="InterPro" id="IPR050306">
    <property type="entry name" value="PfkB_Carbo_kinase"/>
</dbReference>
<evidence type="ECO:0000256" key="3">
    <source>
        <dbReference type="ARBA" id="ARBA00022777"/>
    </source>
</evidence>
<dbReference type="CDD" id="cd01942">
    <property type="entry name" value="ribokinase_group_A"/>
    <property type="match status" value="1"/>
</dbReference>
<dbReference type="PROSITE" id="PS00583">
    <property type="entry name" value="PFKB_KINASES_1"/>
    <property type="match status" value="1"/>
</dbReference>
<dbReference type="Gene3D" id="3.40.1190.20">
    <property type="match status" value="1"/>
</dbReference>
<dbReference type="PANTHER" id="PTHR43085">
    <property type="entry name" value="HEXOKINASE FAMILY MEMBER"/>
    <property type="match status" value="1"/>
</dbReference>
<sequence>MRIAVTGSIATDHLMTFPGRIADQLLADRLDHVSLSFLVDTLEIRDGGVAANIAYGLAQLGHRPLLVGAVGADFTPYGQRLSALGVDTSGAHVSRTRHTARFLCTTDPDGNQIASFYPGAMTEATDIDLADVVRRGGGVDLVLIGADDPAAMLRHTRACRAQSIRFAADPSQQLARLGDTKIRELVDGADHLFTNEYEHALLLAKTGWTRADVLRRVGVWVTTLGEKGSRVERADEPVLDVPAVPTAEAADPTGAGDAFRAGYLAALAAGEDTARCAQSGSALAAEALSRIGTQTYTTSPTRLRVLTTAAYGPETPPGGDTA</sequence>
<evidence type="ECO:0000313" key="6">
    <source>
        <dbReference type="Proteomes" id="UP000617743"/>
    </source>
</evidence>
<dbReference type="RefSeq" id="WP_190050588.1">
    <property type="nucleotide sequence ID" value="NZ_BMWC01000003.1"/>
</dbReference>
<keyword evidence="6" id="KW-1185">Reference proteome</keyword>
<accession>A0ABQ2X3I2</accession>